<keyword evidence="3" id="KW-1185">Reference proteome</keyword>
<feature type="compositionally biased region" description="Low complexity" evidence="1">
    <location>
        <begin position="254"/>
        <end position="263"/>
    </location>
</feature>
<feature type="compositionally biased region" description="Acidic residues" evidence="1">
    <location>
        <begin position="412"/>
        <end position="424"/>
    </location>
</feature>
<feature type="region of interest" description="Disordered" evidence="1">
    <location>
        <begin position="619"/>
        <end position="771"/>
    </location>
</feature>
<feature type="compositionally biased region" description="Low complexity" evidence="1">
    <location>
        <begin position="360"/>
        <end position="369"/>
    </location>
</feature>
<evidence type="ECO:0000313" key="3">
    <source>
        <dbReference type="Proteomes" id="UP001057375"/>
    </source>
</evidence>
<feature type="region of interest" description="Disordered" evidence="1">
    <location>
        <begin position="299"/>
        <end position="329"/>
    </location>
</feature>
<organism evidence="2 3">
    <name type="scientific">Aduncisulcus paluster</name>
    <dbReference type="NCBI Taxonomy" id="2918883"/>
    <lineage>
        <taxon>Eukaryota</taxon>
        <taxon>Metamonada</taxon>
        <taxon>Carpediemonas-like organisms</taxon>
        <taxon>Aduncisulcus</taxon>
    </lineage>
</organism>
<gene>
    <name evidence="2" type="ORF">ADUPG1_013224</name>
</gene>
<feature type="compositionally biased region" description="Polar residues" evidence="1">
    <location>
        <begin position="725"/>
        <end position="735"/>
    </location>
</feature>
<feature type="compositionally biased region" description="Basic and acidic residues" evidence="1">
    <location>
        <begin position="667"/>
        <end position="694"/>
    </location>
</feature>
<feature type="compositionally biased region" description="Basic and acidic residues" evidence="1">
    <location>
        <begin position="636"/>
        <end position="660"/>
    </location>
</feature>
<feature type="region of interest" description="Disordered" evidence="1">
    <location>
        <begin position="407"/>
        <end position="434"/>
    </location>
</feature>
<name>A0ABQ5K263_9EUKA</name>
<dbReference type="EMBL" id="BQXS01012633">
    <property type="protein sequence ID" value="GKT26056.1"/>
    <property type="molecule type" value="Genomic_DNA"/>
</dbReference>
<reference evidence="2" key="1">
    <citation type="submission" date="2022-03" db="EMBL/GenBank/DDBJ databases">
        <title>Draft genome sequence of Aduncisulcus paluster, a free-living microaerophilic Fornicata.</title>
        <authorList>
            <person name="Yuyama I."/>
            <person name="Kume K."/>
            <person name="Tamura T."/>
            <person name="Inagaki Y."/>
            <person name="Hashimoto T."/>
        </authorList>
    </citation>
    <scope>NUCLEOTIDE SEQUENCE</scope>
    <source>
        <strain evidence="2">NY0171</strain>
    </source>
</reference>
<feature type="region of interest" description="Disordered" evidence="1">
    <location>
        <begin position="248"/>
        <end position="267"/>
    </location>
</feature>
<dbReference type="Proteomes" id="UP001057375">
    <property type="component" value="Unassembled WGS sequence"/>
</dbReference>
<feature type="compositionally biased region" description="Acidic residues" evidence="1">
    <location>
        <begin position="306"/>
        <end position="318"/>
    </location>
</feature>
<feature type="region of interest" description="Disordered" evidence="1">
    <location>
        <begin position="354"/>
        <end position="373"/>
    </location>
</feature>
<comment type="caution">
    <text evidence="2">The sequence shown here is derived from an EMBL/GenBank/DDBJ whole genome shotgun (WGS) entry which is preliminary data.</text>
</comment>
<feature type="compositionally biased region" description="Low complexity" evidence="1">
    <location>
        <begin position="704"/>
        <end position="716"/>
    </location>
</feature>
<protein>
    <submittedName>
        <fullName evidence="2">Uncharacterized protein</fullName>
    </submittedName>
</protein>
<feature type="compositionally biased region" description="Polar residues" evidence="1">
    <location>
        <begin position="619"/>
        <end position="635"/>
    </location>
</feature>
<accession>A0ABQ5K263</accession>
<sequence>MRQCDIISFSGGQKIVLISPEPDVVFALQIGDPDARSLEDQERTRDLFSKVCGVSSAPDVILKRTLKVFVDLIMLLEHSVSRMISIFGPTETRRRLKTYSYVLIDHLMLKGICPSFWTLCAPSLSASTLISPVPKFISPFFPAQTSSSSGIPSGSPFATDAGGLTNLYKLASDFLLTYPYCLHILLTYNDSVIFHSFPPSMLFNFWLIGITCSANVEKVLNLAIKCVHNHIYAKRERKGTEEEALLRMAKPKVSSGSSGKGSSDLPLQSMPHELAVSIGTSAFFGMERGNISEQELFLDQGGSEKEEGEGGSEKEGEEPSVSLSSAESEAKCVHNHIYAKRERKGTEEEALLRMAKHKVSSGSSGKGSSDLPLQSMPHELAVSIGTSAFFGMERGNISEQDLFLDQGGSEKEEGEGGSEKEGEEPSVSLSSAESEAKVPSFADLAAADCQAIGKLEKEKKRSKKKELKESIITKLRAALLTKKKENGQEEVISKDEEFDLQCDMEDQLEAALFSPTFTQSVEIDAENEHFSSVIEERMEMQGRCIEGHCVSLNIGNLGVTCVCELSEEERVQRDMSQFLCKLYVLISRGHSFHMNEPTLLSANEKTWWDRHNYVISRSGVQGSKKNKQNTIGSSARKQDKDKSECQKSDGQYREGVKVESESSGEEDTSRDSDMVGHHLHPDYEDISKDGKNLDEVDGQSTTASSHLLRSVSSMSLGSTVHGRQKSVSSISTSTDPAMAKKYAKMEKKRKKKEEKERKRREKEEKKLAKLQKKKIAKEYNPSFRTRTHSLSNTFSESSSQMCTLMIKTDGQNRTLTATDDGSEVSPCSVAVCANVMSQLADHSSFSVGPISDDDGFSEICVQVPYSEGVIAANLFGALPPASEWVYARKDESREEAAIVLSDMLQHISGACSAAKRELGEFK</sequence>
<evidence type="ECO:0000256" key="1">
    <source>
        <dbReference type="SAM" id="MobiDB-lite"/>
    </source>
</evidence>
<evidence type="ECO:0000313" key="2">
    <source>
        <dbReference type="EMBL" id="GKT26056.1"/>
    </source>
</evidence>
<feature type="compositionally biased region" description="Basic and acidic residues" evidence="1">
    <location>
        <begin position="753"/>
        <end position="767"/>
    </location>
</feature>
<proteinExistence type="predicted"/>